<dbReference type="Pfam" id="PF10719">
    <property type="entry name" value="ComFB"/>
    <property type="match status" value="1"/>
</dbReference>
<gene>
    <name evidence="1" type="ORF">C1752_00450</name>
</gene>
<sequence>MSFYQAQIYKNVMEALVAEEIKSQLNQNPAYRSQKINITEVATYALNRVPPLYASSQEGLYRQKQRAQKEFGQHLKAAVHKGLEIVTSKPLRLTTPLLPEEDLEAEAQLARMALERLPMEGELF</sequence>
<dbReference type="RefSeq" id="WP_110984424.1">
    <property type="nucleotide sequence ID" value="NZ_CAWNWM010000001.1"/>
</dbReference>
<comment type="caution">
    <text evidence="1">The sequence shown here is derived from an EMBL/GenBank/DDBJ whole genome shotgun (WGS) entry which is preliminary data.</text>
</comment>
<evidence type="ECO:0008006" key="3">
    <source>
        <dbReference type="Google" id="ProtNLM"/>
    </source>
</evidence>
<name>A0A2W1JZ14_9CYAN</name>
<accession>A0A2W1JZ14</accession>
<dbReference type="InterPro" id="IPR019657">
    <property type="entry name" value="ComFB"/>
</dbReference>
<dbReference type="OrthoDB" id="424065at2"/>
<dbReference type="Proteomes" id="UP000248857">
    <property type="component" value="Unassembled WGS sequence"/>
</dbReference>
<proteinExistence type="predicted"/>
<protein>
    <recommendedName>
        <fullName evidence="3">Late competence development protein ComFB</fullName>
    </recommendedName>
</protein>
<evidence type="ECO:0000313" key="2">
    <source>
        <dbReference type="Proteomes" id="UP000248857"/>
    </source>
</evidence>
<reference evidence="1 2" key="1">
    <citation type="journal article" date="2018" name="Sci. Rep.">
        <title>A novel species of the marine cyanobacterium Acaryochloris with a unique pigment content and lifestyle.</title>
        <authorList>
            <person name="Partensky F."/>
            <person name="Six C."/>
            <person name="Ratin M."/>
            <person name="Garczarek L."/>
            <person name="Vaulot D."/>
            <person name="Probert I."/>
            <person name="Calteau A."/>
            <person name="Gourvil P."/>
            <person name="Marie D."/>
            <person name="Grebert T."/>
            <person name="Bouchier C."/>
            <person name="Le Panse S."/>
            <person name="Gachenot M."/>
            <person name="Rodriguez F."/>
            <person name="Garrido J.L."/>
        </authorList>
    </citation>
    <scope>NUCLEOTIDE SEQUENCE [LARGE SCALE GENOMIC DNA]</scope>
    <source>
        <strain evidence="1 2">RCC1774</strain>
    </source>
</reference>
<dbReference type="AlphaFoldDB" id="A0A2W1JZ14"/>
<evidence type="ECO:0000313" key="1">
    <source>
        <dbReference type="EMBL" id="PZD75435.1"/>
    </source>
</evidence>
<organism evidence="1 2">
    <name type="scientific">Acaryochloris thomasi RCC1774</name>
    <dbReference type="NCBI Taxonomy" id="1764569"/>
    <lineage>
        <taxon>Bacteria</taxon>
        <taxon>Bacillati</taxon>
        <taxon>Cyanobacteriota</taxon>
        <taxon>Cyanophyceae</taxon>
        <taxon>Acaryochloridales</taxon>
        <taxon>Acaryochloridaceae</taxon>
        <taxon>Acaryochloris</taxon>
        <taxon>Acaryochloris thomasi</taxon>
    </lineage>
</organism>
<keyword evidence="2" id="KW-1185">Reference proteome</keyword>
<dbReference type="EMBL" id="PQWO01000001">
    <property type="protein sequence ID" value="PZD75435.1"/>
    <property type="molecule type" value="Genomic_DNA"/>
</dbReference>